<dbReference type="PANTHER" id="PTHR38765:SF1">
    <property type="entry name" value="DUF484 DOMAIN-CONTAINING PROTEIN"/>
    <property type="match status" value="1"/>
</dbReference>
<dbReference type="Gene3D" id="3.30.450.40">
    <property type="match status" value="1"/>
</dbReference>
<dbReference type="InterPro" id="IPR007435">
    <property type="entry name" value="DUF484"/>
</dbReference>
<sequence length="219" mass="24689">MKSSFEEIAEYLRANPEFFEAHASMLADIQVPNPHDGRAISLSERQILALREKNQILQDKLEELILFGKENDAIAEKMHKLAVSLLAFRRLPDLLDGLTFALRESFLVPHSVLRIWNIGIDGPLPPEFLPVSSEVHAMAENLLHPYCGPHVPDEIRSWFGEQAEHLRSFAMTALHGDQTIGLLVMGSEESQRFYPEMGTVYLGRLGELASASLKRFRTA</sequence>
<organism evidence="1 2">
    <name type="scientific">Nitrosospira multiformis (strain ATCC 25196 / NCIMB 11849 / C 71)</name>
    <dbReference type="NCBI Taxonomy" id="323848"/>
    <lineage>
        <taxon>Bacteria</taxon>
        <taxon>Pseudomonadati</taxon>
        <taxon>Pseudomonadota</taxon>
        <taxon>Betaproteobacteria</taxon>
        <taxon>Nitrosomonadales</taxon>
        <taxon>Nitrosomonadaceae</taxon>
        <taxon>Nitrosospira</taxon>
    </lineage>
</organism>
<dbReference type="Pfam" id="PF04340">
    <property type="entry name" value="DUF484"/>
    <property type="match status" value="1"/>
</dbReference>
<evidence type="ECO:0000313" key="2">
    <source>
        <dbReference type="Proteomes" id="UP000236751"/>
    </source>
</evidence>
<proteinExistence type="predicted"/>
<dbReference type="Proteomes" id="UP000236751">
    <property type="component" value="Unassembled WGS sequence"/>
</dbReference>
<accession>A0A1H5TRM6</accession>
<gene>
    <name evidence="1" type="ORF">SAMN05216403_10567</name>
</gene>
<protein>
    <recommendedName>
        <fullName evidence="3">DUF484 family protein</fullName>
    </recommendedName>
</protein>
<dbReference type="AlphaFoldDB" id="A0A1H5TRM6"/>
<reference evidence="1 2" key="1">
    <citation type="submission" date="2016-10" db="EMBL/GenBank/DDBJ databases">
        <authorList>
            <person name="de Groot N.N."/>
        </authorList>
    </citation>
    <scope>NUCLEOTIDE SEQUENCE [LARGE SCALE GENOMIC DNA]</scope>
    <source>
        <strain evidence="1 2">Nl13</strain>
    </source>
</reference>
<dbReference type="InterPro" id="IPR029016">
    <property type="entry name" value="GAF-like_dom_sf"/>
</dbReference>
<evidence type="ECO:0000313" key="1">
    <source>
        <dbReference type="EMBL" id="SEF65455.1"/>
    </source>
</evidence>
<dbReference type="PANTHER" id="PTHR38765">
    <property type="entry name" value="DUF484 DOMAIN-CONTAINING PROTEIN"/>
    <property type="match status" value="1"/>
</dbReference>
<evidence type="ECO:0008006" key="3">
    <source>
        <dbReference type="Google" id="ProtNLM"/>
    </source>
</evidence>
<dbReference type="RefSeq" id="WP_041352634.1">
    <property type="nucleotide sequence ID" value="NC_007614.1"/>
</dbReference>
<dbReference type="EMBL" id="FNVK01000005">
    <property type="protein sequence ID" value="SEF65455.1"/>
    <property type="molecule type" value="Genomic_DNA"/>
</dbReference>
<name>A0A1H5TRM6_NITMU</name>
<dbReference type="OrthoDB" id="8525200at2"/>